<reference evidence="1 2" key="1">
    <citation type="submission" date="2018-03" db="EMBL/GenBank/DDBJ databases">
        <title>Brevisbacillus phylogenomics.</title>
        <authorList>
            <person name="Dunlap C."/>
        </authorList>
    </citation>
    <scope>NUCLEOTIDE SEQUENCE [LARGE SCALE GENOMIC DNA]</scope>
    <source>
        <strain evidence="1 2">NRRL B-41110</strain>
    </source>
</reference>
<dbReference type="InterPro" id="IPR037026">
    <property type="entry name" value="Vgr_OB-fold_dom_sf"/>
</dbReference>
<dbReference type="Gene3D" id="6.20.150.10">
    <property type="match status" value="1"/>
</dbReference>
<accession>A0ABX5FFR4</accession>
<protein>
    <submittedName>
        <fullName evidence="1">Baseplate assembly protein</fullName>
    </submittedName>
</protein>
<dbReference type="InterPro" id="IPR013046">
    <property type="entry name" value="GpV/Gp45"/>
</dbReference>
<sequence>MVQSVLKNLIRVGIVSSVDYRKGTAKVTFDDRDELTSYDLDVLVKNSFHNKDYWLPDPEEQVLCLFLPIGNAQGFILGSLYSLEDKLPIKNENKRHIRFGDGTFIDYDRETHTLTIDFLHPEGGHIVINNAKVTYNETTQRGEPEWRSSEVLET</sequence>
<evidence type="ECO:0000313" key="1">
    <source>
        <dbReference type="EMBL" id="PSK01714.1"/>
    </source>
</evidence>
<dbReference type="EMBL" id="PXZO01000076">
    <property type="protein sequence ID" value="PSK01714.1"/>
    <property type="molecule type" value="Genomic_DNA"/>
</dbReference>
<comment type="caution">
    <text evidence="1">The sequence shown here is derived from an EMBL/GenBank/DDBJ whole genome shotgun (WGS) entry which is preliminary data.</text>
</comment>
<name>A0ABX5FFR4_9BACL</name>
<proteinExistence type="predicted"/>
<organism evidence="1 2">
    <name type="scientific">Brevibacillus porteri</name>
    <dbReference type="NCBI Taxonomy" id="2126350"/>
    <lineage>
        <taxon>Bacteria</taxon>
        <taxon>Bacillati</taxon>
        <taxon>Bacillota</taxon>
        <taxon>Bacilli</taxon>
        <taxon>Bacillales</taxon>
        <taxon>Paenibacillaceae</taxon>
        <taxon>Brevibacillus</taxon>
    </lineage>
</organism>
<keyword evidence="2" id="KW-1185">Reference proteome</keyword>
<dbReference type="Gene3D" id="2.40.50.230">
    <property type="entry name" value="Gp5 N-terminal domain"/>
    <property type="match status" value="1"/>
</dbReference>
<dbReference type="NCBIfam" id="TIGR01644">
    <property type="entry name" value="phage_P2_V"/>
    <property type="match status" value="1"/>
</dbReference>
<gene>
    <name evidence="1" type="ORF">C7R92_31280</name>
</gene>
<evidence type="ECO:0000313" key="2">
    <source>
        <dbReference type="Proteomes" id="UP000241645"/>
    </source>
</evidence>
<dbReference type="Proteomes" id="UP000241645">
    <property type="component" value="Unassembled WGS sequence"/>
</dbReference>